<dbReference type="InterPro" id="IPR003591">
    <property type="entry name" value="Leu-rich_rpt_typical-subtyp"/>
</dbReference>
<dbReference type="SUPFAM" id="SSF52058">
    <property type="entry name" value="L domain-like"/>
    <property type="match status" value="1"/>
</dbReference>
<evidence type="ECO:0000256" key="6">
    <source>
        <dbReference type="ARBA" id="ARBA00022729"/>
    </source>
</evidence>
<dbReference type="InterPro" id="IPR032675">
    <property type="entry name" value="LRR_dom_sf"/>
</dbReference>
<evidence type="ECO:0000256" key="4">
    <source>
        <dbReference type="ARBA" id="ARBA00022614"/>
    </source>
</evidence>
<evidence type="ECO:0000256" key="8">
    <source>
        <dbReference type="ARBA" id="ARBA00022989"/>
    </source>
</evidence>
<evidence type="ECO:0008006" key="14">
    <source>
        <dbReference type="Google" id="ProtNLM"/>
    </source>
</evidence>
<dbReference type="OrthoDB" id="1394818at2759"/>
<evidence type="ECO:0000256" key="2">
    <source>
        <dbReference type="ARBA" id="ARBA00009592"/>
    </source>
</evidence>
<dbReference type="EMBL" id="JABCRI010000017">
    <property type="protein sequence ID" value="KAF8390890.1"/>
    <property type="molecule type" value="Genomic_DNA"/>
</dbReference>
<keyword evidence="9 11" id="KW-0472">Membrane</keyword>
<keyword evidence="7" id="KW-0677">Repeat</keyword>
<dbReference type="PANTHER" id="PTHR48061">
    <property type="entry name" value="LEUCINE-RICH REPEAT RECEPTOR PROTEIN KINASE EMS1-LIKE-RELATED"/>
    <property type="match status" value="1"/>
</dbReference>
<dbReference type="Pfam" id="PF00560">
    <property type="entry name" value="LRR_1"/>
    <property type="match status" value="10"/>
</dbReference>
<keyword evidence="13" id="KW-1185">Reference proteome</keyword>
<accession>A0A834YMN3</accession>
<dbReference type="FunFam" id="3.80.10.10:FF:000111">
    <property type="entry name" value="LRR receptor-like serine/threonine-protein kinase ERECTA"/>
    <property type="match status" value="1"/>
</dbReference>
<dbReference type="SMART" id="SM00369">
    <property type="entry name" value="LRR_TYP"/>
    <property type="match status" value="9"/>
</dbReference>
<protein>
    <recommendedName>
        <fullName evidence="14">Verticillium wilt resistance-like protein</fullName>
    </recommendedName>
</protein>
<evidence type="ECO:0000256" key="7">
    <source>
        <dbReference type="ARBA" id="ARBA00022737"/>
    </source>
</evidence>
<dbReference type="FunFam" id="3.80.10.10:FF:000095">
    <property type="entry name" value="LRR receptor-like serine/threonine-protein kinase GSO1"/>
    <property type="match status" value="2"/>
</dbReference>
<comment type="caution">
    <text evidence="12">The sequence shown here is derived from an EMBL/GenBank/DDBJ whole genome shotgun (WGS) entry which is preliminary data.</text>
</comment>
<dbReference type="AlphaFoldDB" id="A0A834YMN3"/>
<sequence>MSWNSSTDCCLWDGVTCNNHTGRVIGLDLSSSSIVGEINSSSSLFHLGHLQRLNLANNSFNSSLFPSGFGQLFRLTHLNLSITGFKGQVPPDLSRLSRLVSLDISIYFIGVLKLENPDLKTVVGNLSNLRELHLDGVNISMKGVEWCQTLSSALPKLRVLSLSRCNLAGPIHSSLSELRFLSHLSLDTNPLYSPVPDFLANFSSLMSLHLSYCDLYGEFPAKIFSVLNLQTLDATGNPLLVGFLPEFPRGSALQVLKLSRTKFSGRLPASIKNLKFLTHVELSGCGFSGLIPSSIENLTELVHLDLSHNNFDGPIPLLGSSKITDVVLSDNHLTGSIPSSLFTVQSMQKLDLSQNQFTGQLPEFQSESSSLLEIIDLSDNKLEGPIPRWVSEFSDLKKLLLSSNRFTGILELDMFREPKLGMLDLSDNRLSVNTSCSNSTMFRQIYTLRLSSCNISEFPSFLRNQSMLSYLDLSNNKISGQIPNWVWELGNQNLFQLNLSYNMLHGFEKQLPDLSSSGLAILDLHSNLLQGPILIPSSSVLLLDYSNNKFKSIIPPNISNHLVYTISFSVSRNNLTGEIPSSICDLSYLEILDLSDNHLNGTIPKCLGVNGGLRVLNLRRNDIHGTIPSDFGKSCSLNTLTLNGNHLEGPLPGSLVHCKNLEFLDLGNNHIHGPFPFWLEMLPNLRVLILRSNNFHGSIKHPLTDSAFTMLQIIDLSSNNFTGNLPWEWFGSWKAMMKQDKSQLNRIIGFNVSELSGLDYLDSVAVTSKGQDRDLVKILTVFTSIDISNNQFEGAIPEGIGNLKSLHILNFSHNHFTSQIPSSLGNLEQLESLDLSQNKLSGEIPQQLGKLTFLSVLNLSQNLLGGKIPVGSQFQTFTEASFQGNLGLCGFPLSKSCKEDVSPPRPSAYESKVSESTSLVDWNFVWMGCGCGMGIGISIGIIIENLVGNIIINNILFRKNTRRRVHRHIRQL</sequence>
<reference evidence="12 13" key="1">
    <citation type="submission" date="2020-04" db="EMBL/GenBank/DDBJ databases">
        <title>Plant Genome Project.</title>
        <authorList>
            <person name="Zhang R.-G."/>
        </authorList>
    </citation>
    <scope>NUCLEOTIDE SEQUENCE [LARGE SCALE GENOMIC DNA]</scope>
    <source>
        <strain evidence="12">YNK0</strain>
        <tissue evidence="12">Leaf</tissue>
    </source>
</reference>
<feature type="transmembrane region" description="Helical" evidence="11">
    <location>
        <begin position="924"/>
        <end position="957"/>
    </location>
</feature>
<evidence type="ECO:0000256" key="1">
    <source>
        <dbReference type="ARBA" id="ARBA00004251"/>
    </source>
</evidence>
<evidence type="ECO:0000256" key="3">
    <source>
        <dbReference type="ARBA" id="ARBA00022475"/>
    </source>
</evidence>
<proteinExistence type="inferred from homology"/>
<dbReference type="PANTHER" id="PTHR48061:SF2">
    <property type="entry name" value="RECEPTOR LIKE PROTEIN 30-LIKE"/>
    <property type="match status" value="1"/>
</dbReference>
<evidence type="ECO:0000256" key="11">
    <source>
        <dbReference type="SAM" id="Phobius"/>
    </source>
</evidence>
<dbReference type="GO" id="GO:0005886">
    <property type="term" value="C:plasma membrane"/>
    <property type="evidence" value="ECO:0007669"/>
    <property type="project" value="UniProtKB-SubCell"/>
</dbReference>
<dbReference type="InterPro" id="IPR001611">
    <property type="entry name" value="Leu-rich_rpt"/>
</dbReference>
<name>A0A834YMN3_TETSI</name>
<dbReference type="Proteomes" id="UP000655225">
    <property type="component" value="Unassembled WGS sequence"/>
</dbReference>
<keyword evidence="3" id="KW-1003">Cell membrane</keyword>
<evidence type="ECO:0000256" key="9">
    <source>
        <dbReference type="ARBA" id="ARBA00023136"/>
    </source>
</evidence>
<gene>
    <name evidence="12" type="ORF">HHK36_023189</name>
</gene>
<keyword evidence="8 11" id="KW-1133">Transmembrane helix</keyword>
<organism evidence="12 13">
    <name type="scientific">Tetracentron sinense</name>
    <name type="common">Spur-leaf</name>
    <dbReference type="NCBI Taxonomy" id="13715"/>
    <lineage>
        <taxon>Eukaryota</taxon>
        <taxon>Viridiplantae</taxon>
        <taxon>Streptophyta</taxon>
        <taxon>Embryophyta</taxon>
        <taxon>Tracheophyta</taxon>
        <taxon>Spermatophyta</taxon>
        <taxon>Magnoliopsida</taxon>
        <taxon>Trochodendrales</taxon>
        <taxon>Trochodendraceae</taxon>
        <taxon>Tetracentron</taxon>
    </lineage>
</organism>
<evidence type="ECO:0000313" key="12">
    <source>
        <dbReference type="EMBL" id="KAF8390890.1"/>
    </source>
</evidence>
<dbReference type="Gene3D" id="3.80.10.10">
    <property type="entry name" value="Ribonuclease Inhibitor"/>
    <property type="match status" value="6"/>
</dbReference>
<evidence type="ECO:0000313" key="13">
    <source>
        <dbReference type="Proteomes" id="UP000655225"/>
    </source>
</evidence>
<dbReference type="InterPro" id="IPR046956">
    <property type="entry name" value="RLP23-like"/>
</dbReference>
<dbReference type="PRINTS" id="PR00019">
    <property type="entry name" value="LEURICHRPT"/>
</dbReference>
<dbReference type="SUPFAM" id="SSF52047">
    <property type="entry name" value="RNI-like"/>
    <property type="match status" value="1"/>
</dbReference>
<dbReference type="OMA" id="PLINCHM"/>
<comment type="subcellular location">
    <subcellularLocation>
        <location evidence="1">Cell membrane</location>
        <topology evidence="1">Single-pass type I membrane protein</topology>
    </subcellularLocation>
</comment>
<evidence type="ECO:0000256" key="10">
    <source>
        <dbReference type="ARBA" id="ARBA00023180"/>
    </source>
</evidence>
<keyword evidence="5 11" id="KW-0812">Transmembrane</keyword>
<comment type="similarity">
    <text evidence="2">Belongs to the RLP family.</text>
</comment>
<evidence type="ECO:0000256" key="5">
    <source>
        <dbReference type="ARBA" id="ARBA00022692"/>
    </source>
</evidence>
<keyword evidence="10" id="KW-0325">Glycoprotein</keyword>
<dbReference type="Pfam" id="PF13855">
    <property type="entry name" value="LRR_8"/>
    <property type="match status" value="2"/>
</dbReference>
<keyword evidence="6" id="KW-0732">Signal</keyword>
<keyword evidence="4" id="KW-0433">Leucine-rich repeat</keyword>